<proteinExistence type="predicted"/>
<sequence length="126" mass="13852">MKWIMSILLIITAALGIYMLTIGLPKPPKDETAGLPEGVELLKIVGTGDFKFDKPEYVVKAGQKYKMVLTNKGGIHGVGVKEFGIDLKDEKMEQEVVFDKPGRYELHCSVMCGVGHADMKSVLVVE</sequence>
<dbReference type="EMBL" id="NMUQ01000001">
    <property type="protein sequence ID" value="OXM16945.1"/>
    <property type="molecule type" value="Genomic_DNA"/>
</dbReference>
<keyword evidence="2" id="KW-1185">Reference proteome</keyword>
<organism evidence="1 2">
    <name type="scientific">Paenibacillus herberti</name>
    <dbReference type="NCBI Taxonomy" id="1619309"/>
    <lineage>
        <taxon>Bacteria</taxon>
        <taxon>Bacillati</taxon>
        <taxon>Bacillota</taxon>
        <taxon>Bacilli</taxon>
        <taxon>Bacillales</taxon>
        <taxon>Paenibacillaceae</taxon>
        <taxon>Paenibacillus</taxon>
    </lineage>
</organism>
<protein>
    <submittedName>
        <fullName evidence="1">Cytochrome C oxidase subunit II</fullName>
    </submittedName>
</protein>
<dbReference type="AlphaFoldDB" id="A0A229P4U8"/>
<gene>
    <name evidence="1" type="ORF">CGZ75_09970</name>
</gene>
<dbReference type="InterPro" id="IPR008972">
    <property type="entry name" value="Cupredoxin"/>
</dbReference>
<dbReference type="Proteomes" id="UP000215145">
    <property type="component" value="Unassembled WGS sequence"/>
</dbReference>
<evidence type="ECO:0000313" key="1">
    <source>
        <dbReference type="EMBL" id="OXM16945.1"/>
    </source>
</evidence>
<dbReference type="SUPFAM" id="SSF49503">
    <property type="entry name" value="Cupredoxins"/>
    <property type="match status" value="1"/>
</dbReference>
<dbReference type="OrthoDB" id="279535at2"/>
<comment type="caution">
    <text evidence="1">The sequence shown here is derived from an EMBL/GenBank/DDBJ whole genome shotgun (WGS) entry which is preliminary data.</text>
</comment>
<reference evidence="1 2" key="1">
    <citation type="submission" date="2017-07" db="EMBL/GenBank/DDBJ databases">
        <title>Paenibacillus herberti R33 genome sequencing and assembly.</title>
        <authorList>
            <person name="Su W."/>
        </authorList>
    </citation>
    <scope>NUCLEOTIDE SEQUENCE [LARGE SCALE GENOMIC DNA]</scope>
    <source>
        <strain evidence="1 2">R33</strain>
    </source>
</reference>
<dbReference type="Gene3D" id="2.60.40.420">
    <property type="entry name" value="Cupredoxins - blue copper proteins"/>
    <property type="match status" value="1"/>
</dbReference>
<dbReference type="RefSeq" id="WP_089524026.1">
    <property type="nucleotide sequence ID" value="NZ_NMUQ01000001.1"/>
</dbReference>
<accession>A0A229P4U8</accession>
<evidence type="ECO:0000313" key="2">
    <source>
        <dbReference type="Proteomes" id="UP000215145"/>
    </source>
</evidence>
<name>A0A229P4U8_9BACL</name>